<dbReference type="SUPFAM" id="SSF51322">
    <property type="entry name" value="Cyanovirin-N"/>
    <property type="match status" value="1"/>
</dbReference>
<dbReference type="Pfam" id="PF08881">
    <property type="entry name" value="CVNH"/>
    <property type="match status" value="1"/>
</dbReference>
<protein>
    <submittedName>
        <fullName evidence="3">CNVH-domain-containing protein</fullName>
    </submittedName>
</protein>
<feature type="chain" id="PRO_5005201483" evidence="1">
    <location>
        <begin position="19"/>
        <end position="135"/>
    </location>
</feature>
<reference evidence="3 4" key="1">
    <citation type="submission" date="2015-04" db="EMBL/GenBank/DDBJ databases">
        <title>Complete genome sequence of Schizopora paradoxa KUC8140, a cosmopolitan wood degrader in East Asia.</title>
        <authorList>
            <consortium name="DOE Joint Genome Institute"/>
            <person name="Min B."/>
            <person name="Park H."/>
            <person name="Jang Y."/>
            <person name="Kim J.-J."/>
            <person name="Kim K.H."/>
            <person name="Pangilinan J."/>
            <person name="Lipzen A."/>
            <person name="Riley R."/>
            <person name="Grigoriev I.V."/>
            <person name="Spatafora J.W."/>
            <person name="Choi I.-G."/>
        </authorList>
    </citation>
    <scope>NUCLEOTIDE SEQUENCE [LARGE SCALE GENOMIC DNA]</scope>
    <source>
        <strain evidence="3 4">KUC8140</strain>
    </source>
</reference>
<accession>A0A0H2RH11</accession>
<name>A0A0H2RH11_9AGAM</name>
<evidence type="ECO:0000259" key="2">
    <source>
        <dbReference type="SMART" id="SM01111"/>
    </source>
</evidence>
<feature type="domain" description="Cyanovirin-N" evidence="2">
    <location>
        <begin position="29"/>
        <end position="134"/>
    </location>
</feature>
<dbReference type="InParanoid" id="A0A0H2RH11"/>
<evidence type="ECO:0000313" key="3">
    <source>
        <dbReference type="EMBL" id="KLO10857.1"/>
    </source>
</evidence>
<evidence type="ECO:0000256" key="1">
    <source>
        <dbReference type="SAM" id="SignalP"/>
    </source>
</evidence>
<proteinExistence type="predicted"/>
<evidence type="ECO:0000313" key="4">
    <source>
        <dbReference type="Proteomes" id="UP000053477"/>
    </source>
</evidence>
<organism evidence="3 4">
    <name type="scientific">Schizopora paradoxa</name>
    <dbReference type="NCBI Taxonomy" id="27342"/>
    <lineage>
        <taxon>Eukaryota</taxon>
        <taxon>Fungi</taxon>
        <taxon>Dikarya</taxon>
        <taxon>Basidiomycota</taxon>
        <taxon>Agaricomycotina</taxon>
        <taxon>Agaricomycetes</taxon>
        <taxon>Hymenochaetales</taxon>
        <taxon>Schizoporaceae</taxon>
        <taxon>Schizopora</taxon>
    </lineage>
</organism>
<keyword evidence="4" id="KW-1185">Reference proteome</keyword>
<dbReference type="InterPro" id="IPR036673">
    <property type="entry name" value="Cyanovirin-N_sf"/>
</dbReference>
<dbReference type="SMART" id="SM01111">
    <property type="entry name" value="CVNH"/>
    <property type="match status" value="1"/>
</dbReference>
<gene>
    <name evidence="3" type="ORF">SCHPADRAFT_498883</name>
</gene>
<dbReference type="Gene3D" id="2.30.60.10">
    <property type="entry name" value="Cyanovirin-N"/>
    <property type="match status" value="1"/>
</dbReference>
<keyword evidence="1" id="KW-0732">Signal</keyword>
<feature type="signal peptide" evidence="1">
    <location>
        <begin position="1"/>
        <end position="18"/>
    </location>
</feature>
<dbReference type="AlphaFoldDB" id="A0A0H2RH11"/>
<sequence length="135" mass="13902">MKNALLPIVLLLSCSAFGAFTSKRAAEINFASTCENITLDPSNAELTAECLNAAGNTLSTTEIALDSCIENFNGQLVASATGGFSNTCLDLTFTQSSGSPILSADCVNAADTALFPTSIDLNSLITNNNGILTCP</sequence>
<dbReference type="EMBL" id="KQ086015">
    <property type="protein sequence ID" value="KLO10857.1"/>
    <property type="molecule type" value="Genomic_DNA"/>
</dbReference>
<dbReference type="OrthoDB" id="2950277at2759"/>
<dbReference type="Proteomes" id="UP000053477">
    <property type="component" value="Unassembled WGS sequence"/>
</dbReference>
<dbReference type="InterPro" id="IPR011058">
    <property type="entry name" value="Cyanovirin-N"/>
</dbReference>